<gene>
    <name evidence="1" type="ORF">Scep_025257</name>
</gene>
<accession>A0AAP0EQ92</accession>
<name>A0AAP0EQ92_9MAGN</name>
<dbReference type="EMBL" id="JBBNAG010000011">
    <property type="protein sequence ID" value="KAK9093788.1"/>
    <property type="molecule type" value="Genomic_DNA"/>
</dbReference>
<sequence>MREGGAMRAAGPQQACGVRRDAMNGAVARCRRSVGCAISTKSRRRDGGSSFLCLIECESRMTSSEREGFIARQRCGESVGDEIGGESEVEGVVGAVGAWWWEDKEAKEEWWRRADRKWERKGVRNCLQRRRAVEPGEMGPKRWRRKPGDAVSHR</sequence>
<dbReference type="AlphaFoldDB" id="A0AAP0EQ92"/>
<evidence type="ECO:0000313" key="1">
    <source>
        <dbReference type="EMBL" id="KAK9093788.1"/>
    </source>
</evidence>
<organism evidence="1 2">
    <name type="scientific">Stephania cephalantha</name>
    <dbReference type="NCBI Taxonomy" id="152367"/>
    <lineage>
        <taxon>Eukaryota</taxon>
        <taxon>Viridiplantae</taxon>
        <taxon>Streptophyta</taxon>
        <taxon>Embryophyta</taxon>
        <taxon>Tracheophyta</taxon>
        <taxon>Spermatophyta</taxon>
        <taxon>Magnoliopsida</taxon>
        <taxon>Ranunculales</taxon>
        <taxon>Menispermaceae</taxon>
        <taxon>Menispermoideae</taxon>
        <taxon>Cissampelideae</taxon>
        <taxon>Stephania</taxon>
    </lineage>
</organism>
<reference evidence="1 2" key="1">
    <citation type="submission" date="2024-01" db="EMBL/GenBank/DDBJ databases">
        <title>Genome assemblies of Stephania.</title>
        <authorList>
            <person name="Yang L."/>
        </authorList>
    </citation>
    <scope>NUCLEOTIDE SEQUENCE [LARGE SCALE GENOMIC DNA]</scope>
    <source>
        <strain evidence="1">JXDWG</strain>
        <tissue evidence="1">Leaf</tissue>
    </source>
</reference>
<protein>
    <submittedName>
        <fullName evidence="1">Uncharacterized protein</fullName>
    </submittedName>
</protein>
<comment type="caution">
    <text evidence="1">The sequence shown here is derived from an EMBL/GenBank/DDBJ whole genome shotgun (WGS) entry which is preliminary data.</text>
</comment>
<keyword evidence="2" id="KW-1185">Reference proteome</keyword>
<dbReference type="Proteomes" id="UP001419268">
    <property type="component" value="Unassembled WGS sequence"/>
</dbReference>
<evidence type="ECO:0000313" key="2">
    <source>
        <dbReference type="Proteomes" id="UP001419268"/>
    </source>
</evidence>
<proteinExistence type="predicted"/>